<feature type="domain" description="PAS" evidence="12">
    <location>
        <begin position="320"/>
        <end position="376"/>
    </location>
</feature>
<organism evidence="13 14">
    <name type="scientific">Egicoccus halophilus</name>
    <dbReference type="NCBI Taxonomy" id="1670830"/>
    <lineage>
        <taxon>Bacteria</taxon>
        <taxon>Bacillati</taxon>
        <taxon>Actinomycetota</taxon>
        <taxon>Nitriliruptoria</taxon>
        <taxon>Egicoccales</taxon>
        <taxon>Egicoccaceae</taxon>
        <taxon>Egicoccus</taxon>
    </lineage>
</organism>
<dbReference type="SMART" id="SM00086">
    <property type="entry name" value="PAC"/>
    <property type="match status" value="2"/>
</dbReference>
<feature type="domain" description="PAS" evidence="12">
    <location>
        <begin position="193"/>
        <end position="250"/>
    </location>
</feature>
<dbReference type="FunFam" id="1.10.287.130:FF:000001">
    <property type="entry name" value="Two-component sensor histidine kinase"/>
    <property type="match status" value="1"/>
</dbReference>
<feature type="compositionally biased region" description="Basic and acidic residues" evidence="10">
    <location>
        <begin position="17"/>
        <end position="27"/>
    </location>
</feature>
<dbReference type="GO" id="GO:0009927">
    <property type="term" value="F:histidine phosphotransfer kinase activity"/>
    <property type="evidence" value="ECO:0007669"/>
    <property type="project" value="TreeGrafter"/>
</dbReference>
<dbReference type="PROSITE" id="PS50112">
    <property type="entry name" value="PAS"/>
    <property type="match status" value="2"/>
</dbReference>
<feature type="domain" description="Histidine kinase" evidence="11">
    <location>
        <begin position="454"/>
        <end position="671"/>
    </location>
</feature>
<dbReference type="CDD" id="cd00130">
    <property type="entry name" value="PAS"/>
    <property type="match status" value="2"/>
</dbReference>
<dbReference type="InterPro" id="IPR003661">
    <property type="entry name" value="HisK_dim/P_dom"/>
</dbReference>
<feature type="region of interest" description="Disordered" evidence="10">
    <location>
        <begin position="650"/>
        <end position="683"/>
    </location>
</feature>
<dbReference type="InterPro" id="IPR035965">
    <property type="entry name" value="PAS-like_dom_sf"/>
</dbReference>
<dbReference type="Proteomes" id="UP000650511">
    <property type="component" value="Unassembled WGS sequence"/>
</dbReference>
<dbReference type="SUPFAM" id="SSF55785">
    <property type="entry name" value="PYP-like sensor domain (PAS domain)"/>
    <property type="match status" value="2"/>
</dbReference>
<evidence type="ECO:0000256" key="8">
    <source>
        <dbReference type="ARBA" id="ARBA00023012"/>
    </source>
</evidence>
<evidence type="ECO:0000256" key="4">
    <source>
        <dbReference type="ARBA" id="ARBA00012438"/>
    </source>
</evidence>
<evidence type="ECO:0000256" key="6">
    <source>
        <dbReference type="ARBA" id="ARBA00022679"/>
    </source>
</evidence>
<comment type="cofactor">
    <cofactor evidence="2">
        <name>a divalent metal cation</name>
        <dbReference type="ChEBI" id="CHEBI:60240"/>
    </cofactor>
</comment>
<accession>A0A8J3AIB9</accession>
<name>A0A8J3AIB9_9ACTN</name>
<dbReference type="Pfam" id="PF00512">
    <property type="entry name" value="HisKA"/>
    <property type="match status" value="1"/>
</dbReference>
<keyword evidence="5" id="KW-0597">Phosphoprotein</keyword>
<dbReference type="FunFam" id="3.30.565.10:FF:000006">
    <property type="entry name" value="Sensor histidine kinase WalK"/>
    <property type="match status" value="1"/>
</dbReference>
<evidence type="ECO:0000256" key="10">
    <source>
        <dbReference type="SAM" id="MobiDB-lite"/>
    </source>
</evidence>
<dbReference type="Gene3D" id="1.10.287.130">
    <property type="match status" value="1"/>
</dbReference>
<dbReference type="PROSITE" id="PS50109">
    <property type="entry name" value="HIS_KIN"/>
    <property type="match status" value="1"/>
</dbReference>
<dbReference type="InterPro" id="IPR003594">
    <property type="entry name" value="HATPase_dom"/>
</dbReference>
<dbReference type="CDD" id="cd16922">
    <property type="entry name" value="HATPase_EvgS-ArcB-TorS-like"/>
    <property type="match status" value="1"/>
</dbReference>
<dbReference type="Gene3D" id="3.30.450.20">
    <property type="entry name" value="PAS domain"/>
    <property type="match status" value="2"/>
</dbReference>
<dbReference type="GO" id="GO:0006355">
    <property type="term" value="P:regulation of DNA-templated transcription"/>
    <property type="evidence" value="ECO:0007669"/>
    <property type="project" value="InterPro"/>
</dbReference>
<comment type="subcellular location">
    <subcellularLocation>
        <location evidence="3">Cell membrane</location>
    </subcellularLocation>
</comment>
<dbReference type="SUPFAM" id="SSF47384">
    <property type="entry name" value="Homodimeric domain of signal transducing histidine kinase"/>
    <property type="match status" value="1"/>
</dbReference>
<dbReference type="InterPro" id="IPR003018">
    <property type="entry name" value="GAF"/>
</dbReference>
<dbReference type="RefSeq" id="WP_165403906.1">
    <property type="nucleotide sequence ID" value="NZ_BMHA01000016.1"/>
</dbReference>
<dbReference type="EC" id="2.7.13.3" evidence="4"/>
<sequence>MHGPLRASPARPGILLRDPERSTLHPPRIPEDEAARLAALDALALVGTDAEERFDRITRTVGRLLGMPIAMVNLVTAEAQWAKSAVGMDQGATVERERSFCAHVVGDGRPVLVEEALDDPRFVDNPMVTTDPRLRAYFGMPVRGPGGHVLGSLCVADVAPRALEADQLSLLADLAGWVEAELDRTQLAAVTLQERRLRQRLEAITGAMGDGILVFDRAGRIEASNAAASRLLGRPSEVLHGAAVPDLLPPTGTSRAALEELLGAGRLRTPLRAEIEVARPDGAAVPLEVTVASANGTDTYVVVGRDVTDRRRHDAALQNLRQLYASILDAAADAIVGLDRDGRIQYANPAAHRLFVVPEGELLGEDLHTRFHHHRDDGSPYPWQECPSRQTLVTGRPCESLEERYHRADGTTFSAEYVSTPLVADGVVSGAVLMIRDVEERRTVERLKDEFVATVSHELRTPLTSIKGTLALVLGGVTGVLPADVRSLLEVTHSSTERLIRLVNDILDLERMVGGHLDLRREPSDARELTVAALDNVGGLADEAGVTIATAVEPVPVFVDVDRMVQVLTNLLGNAIKFSPTGGTVRVSCRTAPEGLVLTVADEGPGIALDAQQRIFERFGQADGSDRREKEGTGLGLPIARGLVEQHGGRLEVESEGGSGSRFHLTLPALPTGSEAADSEVHR</sequence>
<dbReference type="Pfam" id="PF02518">
    <property type="entry name" value="HATPase_c"/>
    <property type="match status" value="1"/>
</dbReference>
<evidence type="ECO:0000256" key="3">
    <source>
        <dbReference type="ARBA" id="ARBA00004236"/>
    </source>
</evidence>
<keyword evidence="14" id="KW-1185">Reference proteome</keyword>
<evidence type="ECO:0000259" key="12">
    <source>
        <dbReference type="PROSITE" id="PS50112"/>
    </source>
</evidence>
<dbReference type="InterPro" id="IPR036890">
    <property type="entry name" value="HATPase_C_sf"/>
</dbReference>
<dbReference type="GO" id="GO:0005509">
    <property type="term" value="F:calcium ion binding"/>
    <property type="evidence" value="ECO:0007669"/>
    <property type="project" value="UniProtKB-ARBA"/>
</dbReference>
<dbReference type="Pfam" id="PF01590">
    <property type="entry name" value="GAF"/>
    <property type="match status" value="1"/>
</dbReference>
<dbReference type="GO" id="GO:0005886">
    <property type="term" value="C:plasma membrane"/>
    <property type="evidence" value="ECO:0007669"/>
    <property type="project" value="UniProtKB-SubCell"/>
</dbReference>
<dbReference type="AlphaFoldDB" id="A0A8J3AIB9"/>
<dbReference type="SUPFAM" id="SSF55874">
    <property type="entry name" value="ATPase domain of HSP90 chaperone/DNA topoisomerase II/histidine kinase"/>
    <property type="match status" value="1"/>
</dbReference>
<dbReference type="CDD" id="cd00082">
    <property type="entry name" value="HisKA"/>
    <property type="match status" value="1"/>
</dbReference>
<reference evidence="13" key="2">
    <citation type="submission" date="2020-09" db="EMBL/GenBank/DDBJ databases">
        <authorList>
            <person name="Sun Q."/>
            <person name="Zhou Y."/>
        </authorList>
    </citation>
    <scope>NUCLEOTIDE SEQUENCE</scope>
    <source>
        <strain evidence="13">CGMCC 1.14988</strain>
    </source>
</reference>
<keyword evidence="6" id="KW-0808">Transferase</keyword>
<dbReference type="InterPro" id="IPR036097">
    <property type="entry name" value="HisK_dim/P_sf"/>
</dbReference>
<dbReference type="InterPro" id="IPR013656">
    <property type="entry name" value="PAS_4"/>
</dbReference>
<dbReference type="Pfam" id="PF00989">
    <property type="entry name" value="PAS"/>
    <property type="match status" value="1"/>
</dbReference>
<evidence type="ECO:0000259" key="11">
    <source>
        <dbReference type="PROSITE" id="PS50109"/>
    </source>
</evidence>
<dbReference type="InterPro" id="IPR013767">
    <property type="entry name" value="PAS_fold"/>
</dbReference>
<comment type="catalytic activity">
    <reaction evidence="1">
        <text>ATP + protein L-histidine = ADP + protein N-phospho-L-histidine.</text>
        <dbReference type="EC" id="2.7.13.3"/>
    </reaction>
</comment>
<evidence type="ECO:0000313" key="14">
    <source>
        <dbReference type="Proteomes" id="UP000650511"/>
    </source>
</evidence>
<dbReference type="EMBL" id="BMHA01000016">
    <property type="protein sequence ID" value="GGI09611.1"/>
    <property type="molecule type" value="Genomic_DNA"/>
</dbReference>
<dbReference type="SMART" id="SM00388">
    <property type="entry name" value="HisKA"/>
    <property type="match status" value="1"/>
</dbReference>
<evidence type="ECO:0000256" key="7">
    <source>
        <dbReference type="ARBA" id="ARBA00022777"/>
    </source>
</evidence>
<evidence type="ECO:0000256" key="2">
    <source>
        <dbReference type="ARBA" id="ARBA00001968"/>
    </source>
</evidence>
<protein>
    <recommendedName>
        <fullName evidence="4">histidine kinase</fullName>
        <ecNumber evidence="4">2.7.13.3</ecNumber>
    </recommendedName>
</protein>
<dbReference type="SMART" id="SM00387">
    <property type="entry name" value="HATPase_c"/>
    <property type="match status" value="1"/>
</dbReference>
<keyword evidence="7" id="KW-0418">Kinase</keyword>
<dbReference type="Pfam" id="PF08448">
    <property type="entry name" value="PAS_4"/>
    <property type="match status" value="1"/>
</dbReference>
<evidence type="ECO:0000313" key="13">
    <source>
        <dbReference type="EMBL" id="GGI09611.1"/>
    </source>
</evidence>
<dbReference type="NCBIfam" id="TIGR00229">
    <property type="entry name" value="sensory_box"/>
    <property type="match status" value="2"/>
</dbReference>
<dbReference type="PANTHER" id="PTHR43047:SF72">
    <property type="entry name" value="OSMOSENSING HISTIDINE PROTEIN KINASE SLN1"/>
    <property type="match status" value="1"/>
</dbReference>
<comment type="caution">
    <text evidence="13">The sequence shown here is derived from an EMBL/GenBank/DDBJ whole genome shotgun (WGS) entry which is preliminary data.</text>
</comment>
<dbReference type="GO" id="GO:0000155">
    <property type="term" value="F:phosphorelay sensor kinase activity"/>
    <property type="evidence" value="ECO:0007669"/>
    <property type="project" value="InterPro"/>
</dbReference>
<dbReference type="Gene3D" id="3.30.565.10">
    <property type="entry name" value="Histidine kinase-like ATPase, C-terminal domain"/>
    <property type="match status" value="1"/>
</dbReference>
<evidence type="ECO:0000256" key="9">
    <source>
        <dbReference type="ARBA" id="ARBA00023136"/>
    </source>
</evidence>
<dbReference type="InterPro" id="IPR000014">
    <property type="entry name" value="PAS"/>
</dbReference>
<dbReference type="InterPro" id="IPR001610">
    <property type="entry name" value="PAC"/>
</dbReference>
<proteinExistence type="predicted"/>
<keyword evidence="8" id="KW-0902">Two-component regulatory system</keyword>
<evidence type="ECO:0000256" key="5">
    <source>
        <dbReference type="ARBA" id="ARBA00022553"/>
    </source>
</evidence>
<gene>
    <name evidence="13" type="ORF">GCM10011354_34940</name>
</gene>
<feature type="region of interest" description="Disordered" evidence="10">
    <location>
        <begin position="1"/>
        <end position="27"/>
    </location>
</feature>
<reference evidence="13" key="1">
    <citation type="journal article" date="2014" name="Int. J. Syst. Evol. Microbiol.">
        <title>Complete genome sequence of Corynebacterium casei LMG S-19264T (=DSM 44701T), isolated from a smear-ripened cheese.</title>
        <authorList>
            <consortium name="US DOE Joint Genome Institute (JGI-PGF)"/>
            <person name="Walter F."/>
            <person name="Albersmeier A."/>
            <person name="Kalinowski J."/>
            <person name="Ruckert C."/>
        </authorList>
    </citation>
    <scope>NUCLEOTIDE SEQUENCE</scope>
    <source>
        <strain evidence="13">CGMCC 1.14988</strain>
    </source>
</reference>
<dbReference type="SMART" id="SM00091">
    <property type="entry name" value="PAS"/>
    <property type="match status" value="2"/>
</dbReference>
<evidence type="ECO:0000256" key="1">
    <source>
        <dbReference type="ARBA" id="ARBA00000085"/>
    </source>
</evidence>
<keyword evidence="9" id="KW-0472">Membrane</keyword>
<dbReference type="Gene3D" id="3.30.450.40">
    <property type="match status" value="1"/>
</dbReference>
<dbReference type="PANTHER" id="PTHR43047">
    <property type="entry name" value="TWO-COMPONENT HISTIDINE PROTEIN KINASE"/>
    <property type="match status" value="1"/>
</dbReference>
<dbReference type="InterPro" id="IPR005467">
    <property type="entry name" value="His_kinase_dom"/>
</dbReference>
<dbReference type="InterPro" id="IPR029016">
    <property type="entry name" value="GAF-like_dom_sf"/>
</dbReference>
<dbReference type="SUPFAM" id="SSF55781">
    <property type="entry name" value="GAF domain-like"/>
    <property type="match status" value="1"/>
</dbReference>
<dbReference type="PRINTS" id="PR00344">
    <property type="entry name" value="BCTRLSENSOR"/>
</dbReference>
<dbReference type="SMART" id="SM00065">
    <property type="entry name" value="GAF"/>
    <property type="match status" value="1"/>
</dbReference>
<dbReference type="InterPro" id="IPR004358">
    <property type="entry name" value="Sig_transdc_His_kin-like_C"/>
</dbReference>